<organism evidence="1">
    <name type="scientific">Neisseria meningitidis alpha275</name>
    <dbReference type="NCBI Taxonomy" id="295996"/>
    <lineage>
        <taxon>Bacteria</taxon>
        <taxon>Pseudomonadati</taxon>
        <taxon>Pseudomonadota</taxon>
        <taxon>Betaproteobacteria</taxon>
        <taxon>Neisseriales</taxon>
        <taxon>Neisseriaceae</taxon>
        <taxon>Neisseria</taxon>
    </lineage>
</organism>
<name>C6SJV5_NEIME</name>
<gene>
    <name evidence="1" type="ORF">NMW_1225</name>
</gene>
<proteinExistence type="predicted"/>
<evidence type="ECO:0000313" key="1">
    <source>
        <dbReference type="EMBL" id="CBA07536.1"/>
    </source>
</evidence>
<accession>C6SJV5</accession>
<reference evidence="1" key="1">
    <citation type="journal article" date="2008" name="Proc. Natl. Acad. Sci. U.S.A.">
        <title>Whole-genome comparison of disease and carriage strains provides insights into virulence evolution in Neisseria meningitidis.</title>
        <authorList>
            <person name="Schoen C."/>
            <person name="Blom J."/>
            <person name="Claus H."/>
            <person name="Schramm-Glueck A."/>
            <person name="Brandt P."/>
            <person name="Mueller T."/>
            <person name="Goesmann A."/>
            <person name="Joseph B."/>
            <person name="Konietzny S."/>
            <person name="Kurzai O."/>
            <person name="Schmitt C."/>
            <person name="Friedrich T."/>
            <person name="Linke B."/>
            <person name="Vogel U."/>
            <person name="Frosch M."/>
        </authorList>
    </citation>
    <scope>NUCLEOTIDE SEQUENCE</scope>
    <source>
        <strain evidence="1">Alpha275</strain>
    </source>
</reference>
<dbReference type="EMBL" id="AM889138">
    <property type="protein sequence ID" value="CBA07536.1"/>
    <property type="molecule type" value="Genomic_DNA"/>
</dbReference>
<protein>
    <submittedName>
        <fullName evidence="1">Uncharacterized protein</fullName>
    </submittedName>
</protein>
<sequence length="128" mass="13954">MLNCPTSIGTIINNNANNKIKENTITDIEADARFKPFFCNHSTKGSNTYASTAATANGVKVSPSAKTSQTKAANAAPAPIHGLMPRPFLRYIKTTLLKIILCASIAEPPRRQKSLRLPDSLLSRFRLK</sequence>
<dbReference type="AlphaFoldDB" id="C6SJV5"/>